<proteinExistence type="predicted"/>
<name>E1JSN1_SOLFR</name>
<dbReference type="OrthoDB" id="5455700at2"/>
<protein>
    <submittedName>
        <fullName evidence="2">Uncharacterized protein</fullName>
    </submittedName>
</protein>
<dbReference type="Proteomes" id="UP000006250">
    <property type="component" value="Unassembled WGS sequence"/>
</dbReference>
<dbReference type="STRING" id="596151.DesfrDRAFT_0620"/>
<keyword evidence="1" id="KW-1133">Transmembrane helix</keyword>
<organism evidence="2 3">
    <name type="scientific">Solidesulfovibrio fructosivorans JJ]</name>
    <dbReference type="NCBI Taxonomy" id="596151"/>
    <lineage>
        <taxon>Bacteria</taxon>
        <taxon>Pseudomonadati</taxon>
        <taxon>Thermodesulfobacteriota</taxon>
        <taxon>Desulfovibrionia</taxon>
        <taxon>Desulfovibrionales</taxon>
        <taxon>Desulfovibrionaceae</taxon>
        <taxon>Solidesulfovibrio</taxon>
    </lineage>
</organism>
<gene>
    <name evidence="2" type="ORF">DesfrDRAFT_0620</name>
</gene>
<evidence type="ECO:0000256" key="1">
    <source>
        <dbReference type="SAM" id="Phobius"/>
    </source>
</evidence>
<reference evidence="2 3" key="1">
    <citation type="submission" date="2010-08" db="EMBL/GenBank/DDBJ databases">
        <title>The draft genome of Desulfovibrio fructosovorans JJ.</title>
        <authorList>
            <consortium name="US DOE Joint Genome Institute (JGI-PGF)"/>
            <person name="Lucas S."/>
            <person name="Copeland A."/>
            <person name="Lapidus A."/>
            <person name="Cheng J.-F."/>
            <person name="Bruce D."/>
            <person name="Goodwin L."/>
            <person name="Pitluck S."/>
            <person name="Land M.L."/>
            <person name="Hauser L."/>
            <person name="Chang Y.-J."/>
            <person name="Jeffries C."/>
            <person name="Wall J.D."/>
            <person name="Stahl D.A."/>
            <person name="Arkin A.P."/>
            <person name="Dehal P."/>
            <person name="Stolyar S.M."/>
            <person name="Hazen T.C."/>
            <person name="Woyke T.J."/>
        </authorList>
    </citation>
    <scope>NUCLEOTIDE SEQUENCE [LARGE SCALE GENOMIC DNA]</scope>
    <source>
        <strain evidence="2 3">JJ</strain>
    </source>
</reference>
<dbReference type="RefSeq" id="WP_005991000.1">
    <property type="nucleotide sequence ID" value="NZ_AECZ01000003.1"/>
</dbReference>
<dbReference type="AlphaFoldDB" id="E1JSN1"/>
<evidence type="ECO:0000313" key="3">
    <source>
        <dbReference type="Proteomes" id="UP000006250"/>
    </source>
</evidence>
<sequence precursor="true">MSRTGRNLKRSLLAVLAVIVLGVGALVWFGAWYYPALGLAGIPKDDYRRAMDIAVRGMTASEGLAFEDWDFMKFRQVERGGEAYAWGAARCRARDGSTSFYWVYLEWSKKRGQWLRNFSEELATPDDEIYFTRTSPGQFGRARLALGKILGQLAAHVREARGFGHNPQDLPSPGL</sequence>
<dbReference type="EMBL" id="AECZ01000003">
    <property type="protein sequence ID" value="EFL52514.1"/>
    <property type="molecule type" value="Genomic_DNA"/>
</dbReference>
<keyword evidence="1" id="KW-0812">Transmembrane</keyword>
<keyword evidence="1" id="KW-0472">Membrane</keyword>
<comment type="caution">
    <text evidence="2">The sequence shown here is derived from an EMBL/GenBank/DDBJ whole genome shotgun (WGS) entry which is preliminary data.</text>
</comment>
<feature type="transmembrane region" description="Helical" evidence="1">
    <location>
        <begin position="12"/>
        <end position="34"/>
    </location>
</feature>
<dbReference type="eggNOG" id="ENOG50317TA">
    <property type="taxonomic scope" value="Bacteria"/>
</dbReference>
<keyword evidence="3" id="KW-1185">Reference proteome</keyword>
<accession>E1JSN1</accession>
<evidence type="ECO:0000313" key="2">
    <source>
        <dbReference type="EMBL" id="EFL52514.1"/>
    </source>
</evidence>